<organism evidence="2 3">
    <name type="scientific">Vitrella brassicaformis (strain CCMP3155)</name>
    <dbReference type="NCBI Taxonomy" id="1169540"/>
    <lineage>
        <taxon>Eukaryota</taxon>
        <taxon>Sar</taxon>
        <taxon>Alveolata</taxon>
        <taxon>Colpodellida</taxon>
        <taxon>Vitrellaceae</taxon>
        <taxon>Vitrella</taxon>
    </lineage>
</organism>
<protein>
    <submittedName>
        <fullName evidence="2">Uncharacterized protein</fullName>
    </submittedName>
</protein>
<dbReference type="VEuPathDB" id="CryptoDB:Vbra_19534"/>
<dbReference type="InParanoid" id="A0A0G4H3I2"/>
<feature type="region of interest" description="Disordered" evidence="1">
    <location>
        <begin position="351"/>
        <end position="376"/>
    </location>
</feature>
<accession>A0A0G4H3I2</accession>
<dbReference type="Proteomes" id="UP000041254">
    <property type="component" value="Unassembled WGS sequence"/>
</dbReference>
<name>A0A0G4H3I2_VITBC</name>
<feature type="compositionally biased region" description="Pro residues" evidence="1">
    <location>
        <begin position="226"/>
        <end position="246"/>
    </location>
</feature>
<evidence type="ECO:0000256" key="1">
    <source>
        <dbReference type="SAM" id="MobiDB-lite"/>
    </source>
</evidence>
<reference evidence="2 3" key="1">
    <citation type="submission" date="2014-11" db="EMBL/GenBank/DDBJ databases">
        <authorList>
            <person name="Zhu J."/>
            <person name="Qi W."/>
            <person name="Song R."/>
        </authorList>
    </citation>
    <scope>NUCLEOTIDE SEQUENCE [LARGE SCALE GENOMIC DNA]</scope>
</reference>
<dbReference type="AlphaFoldDB" id="A0A0G4H3I2"/>
<feature type="region of interest" description="Disordered" evidence="1">
    <location>
        <begin position="220"/>
        <end position="298"/>
    </location>
</feature>
<gene>
    <name evidence="2" type="ORF">Vbra_19534</name>
</gene>
<dbReference type="EMBL" id="CDMY01000973">
    <property type="protein sequence ID" value="CEM38179.1"/>
    <property type="molecule type" value="Genomic_DNA"/>
</dbReference>
<keyword evidence="3" id="KW-1185">Reference proteome</keyword>
<feature type="compositionally biased region" description="Acidic residues" evidence="1">
    <location>
        <begin position="277"/>
        <end position="292"/>
    </location>
</feature>
<proteinExistence type="predicted"/>
<evidence type="ECO:0000313" key="3">
    <source>
        <dbReference type="Proteomes" id="UP000041254"/>
    </source>
</evidence>
<evidence type="ECO:0000313" key="2">
    <source>
        <dbReference type="EMBL" id="CEM38179.1"/>
    </source>
</evidence>
<sequence length="389" mass="41169">MEEVEDISGRLAHHVPARQALNITDPTAFIDSGCSANVVHKRELFDTSTLRPSTQRFQLAKEGSSVTAGGEGIVKMTVRDDQGNWIRVWVYAHLVEECPLTLLWQNSGIGFLRSAKSAERALLWWQSSTQIKKVMVTKQLNTYYLTFQPDTSTTPLPPPDKKTQYIVERGIIPITLSLSTSPRLINSLKALPSLPRLPPSVATRHDPSMDDIMLTINNAIDRNADDPPPLTGPDAPIPAPGDPTPQPSQSSGAPGSSGDGLLGGARDAAGGGLTDGCDADERDGGGDDDDGDDGHGGCGVSFNVNGELRVSLKTELNHPLNLTTPFSLRPGTNLPMSGPLSIVRQLSDKSTHLGGGAAPGSELFSHSGGGNAVPSCRDTCQPDHSSGCC</sequence>
<feature type="compositionally biased region" description="Gly residues" evidence="1">
    <location>
        <begin position="255"/>
        <end position="274"/>
    </location>
</feature>